<organism evidence="3 4">
    <name type="scientific">Microthyrium microscopicum</name>
    <dbReference type="NCBI Taxonomy" id="703497"/>
    <lineage>
        <taxon>Eukaryota</taxon>
        <taxon>Fungi</taxon>
        <taxon>Dikarya</taxon>
        <taxon>Ascomycota</taxon>
        <taxon>Pezizomycotina</taxon>
        <taxon>Dothideomycetes</taxon>
        <taxon>Dothideomycetes incertae sedis</taxon>
        <taxon>Microthyriales</taxon>
        <taxon>Microthyriaceae</taxon>
        <taxon>Microthyrium</taxon>
    </lineage>
</organism>
<dbReference type="PANTHER" id="PTHR47190:SF2">
    <property type="entry name" value="CELLOBIOSE DEHYDROGENASE (AFU_ORTHOLOGUE AFUA_2G17620)"/>
    <property type="match status" value="1"/>
</dbReference>
<dbReference type="EMBL" id="MU004233">
    <property type="protein sequence ID" value="KAF2671311.1"/>
    <property type="molecule type" value="Genomic_DNA"/>
</dbReference>
<dbReference type="Pfam" id="PF16010">
    <property type="entry name" value="CDH-cyt"/>
    <property type="match status" value="1"/>
</dbReference>
<keyword evidence="4" id="KW-1185">Reference proteome</keyword>
<protein>
    <submittedName>
        <fullName evidence="3">CBD9-like protein</fullName>
    </submittedName>
</protein>
<gene>
    <name evidence="3" type="ORF">BT63DRAFT_469094</name>
</gene>
<feature type="domain" description="Cellobiose dehydrogenase-like cytochrome" evidence="2">
    <location>
        <begin position="24"/>
        <end position="203"/>
    </location>
</feature>
<keyword evidence="1" id="KW-0732">Signal</keyword>
<dbReference type="InterPro" id="IPR015920">
    <property type="entry name" value="Cellobiose_DH-like_cyt"/>
</dbReference>
<feature type="chain" id="PRO_5025598737" evidence="1">
    <location>
        <begin position="17"/>
        <end position="210"/>
    </location>
</feature>
<dbReference type="OrthoDB" id="413885at2759"/>
<name>A0A6A6UIC4_9PEZI</name>
<dbReference type="SUPFAM" id="SSF49344">
    <property type="entry name" value="CBD9-like"/>
    <property type="match status" value="1"/>
</dbReference>
<dbReference type="AlphaFoldDB" id="A0A6A6UIC4"/>
<accession>A0A6A6UIC4</accession>
<feature type="signal peptide" evidence="1">
    <location>
        <begin position="1"/>
        <end position="16"/>
    </location>
</feature>
<evidence type="ECO:0000259" key="2">
    <source>
        <dbReference type="Pfam" id="PF16010"/>
    </source>
</evidence>
<reference evidence="3" key="1">
    <citation type="journal article" date="2020" name="Stud. Mycol.">
        <title>101 Dothideomycetes genomes: a test case for predicting lifestyles and emergence of pathogens.</title>
        <authorList>
            <person name="Haridas S."/>
            <person name="Albert R."/>
            <person name="Binder M."/>
            <person name="Bloem J."/>
            <person name="Labutti K."/>
            <person name="Salamov A."/>
            <person name="Andreopoulos B."/>
            <person name="Baker S."/>
            <person name="Barry K."/>
            <person name="Bills G."/>
            <person name="Bluhm B."/>
            <person name="Cannon C."/>
            <person name="Castanera R."/>
            <person name="Culley D."/>
            <person name="Daum C."/>
            <person name="Ezra D."/>
            <person name="Gonzalez J."/>
            <person name="Henrissat B."/>
            <person name="Kuo A."/>
            <person name="Liang C."/>
            <person name="Lipzen A."/>
            <person name="Lutzoni F."/>
            <person name="Magnuson J."/>
            <person name="Mondo S."/>
            <person name="Nolan M."/>
            <person name="Ohm R."/>
            <person name="Pangilinan J."/>
            <person name="Park H.-J."/>
            <person name="Ramirez L."/>
            <person name="Alfaro M."/>
            <person name="Sun H."/>
            <person name="Tritt A."/>
            <person name="Yoshinaga Y."/>
            <person name="Zwiers L.-H."/>
            <person name="Turgeon B."/>
            <person name="Goodwin S."/>
            <person name="Spatafora J."/>
            <person name="Crous P."/>
            <person name="Grigoriev I."/>
        </authorList>
    </citation>
    <scope>NUCLEOTIDE SEQUENCE</scope>
    <source>
        <strain evidence="3">CBS 115976</strain>
    </source>
</reference>
<sequence length="210" mass="22480">MARLLLLATSIAGALAQGTQSTTSAGITFQTYDSGPNFKFGIALPETPGEDFIGHITAYDPDGLSWASVSLGYNAAENSHMKGPLLVVAWNHEGKAKAAFRQAKAYVNPDVYKGPMTFKEIPQGTSVNKTHIEYTFLCSKCITGDDITFKKTDTTAKMGFAYSTNGISGTETAAAKLVYHGFGPQRRGPFTLNLTGAKSAKYSSWAEMAK</sequence>
<dbReference type="PANTHER" id="PTHR47190">
    <property type="entry name" value="DEHYDROGENASE, PUTATIVE-RELATED"/>
    <property type="match status" value="1"/>
</dbReference>
<dbReference type="Proteomes" id="UP000799302">
    <property type="component" value="Unassembled WGS sequence"/>
</dbReference>
<evidence type="ECO:0000256" key="1">
    <source>
        <dbReference type="SAM" id="SignalP"/>
    </source>
</evidence>
<dbReference type="CDD" id="cd09630">
    <property type="entry name" value="CDH_like_cytochrome"/>
    <property type="match status" value="1"/>
</dbReference>
<dbReference type="Gene3D" id="2.60.40.1210">
    <property type="entry name" value="Cellobiose dehydrogenase, cytochrome domain"/>
    <property type="match status" value="1"/>
</dbReference>
<evidence type="ECO:0000313" key="4">
    <source>
        <dbReference type="Proteomes" id="UP000799302"/>
    </source>
</evidence>
<proteinExistence type="predicted"/>
<evidence type="ECO:0000313" key="3">
    <source>
        <dbReference type="EMBL" id="KAF2671311.1"/>
    </source>
</evidence>
<dbReference type="InterPro" id="IPR053208">
    <property type="entry name" value="GMC_Oxidoreductase_CD"/>
</dbReference>